<evidence type="ECO:0000313" key="3">
    <source>
        <dbReference type="Proteomes" id="UP000004946"/>
    </source>
</evidence>
<keyword evidence="3" id="KW-1185">Reference proteome</keyword>
<feature type="transmembrane region" description="Helical" evidence="1">
    <location>
        <begin position="154"/>
        <end position="175"/>
    </location>
</feature>
<dbReference type="eggNOG" id="COG5578">
    <property type="taxonomic scope" value="Bacteria"/>
</dbReference>
<proteinExistence type="predicted"/>
<dbReference type="PATRIC" id="fig|864564.6.peg.354"/>
<feature type="transmembrane region" description="Helical" evidence="1">
    <location>
        <begin position="111"/>
        <end position="134"/>
    </location>
</feature>
<dbReference type="EMBL" id="AEON01000002">
    <property type="protein sequence ID" value="EFT82664.1"/>
    <property type="molecule type" value="Genomic_DNA"/>
</dbReference>
<reference evidence="2 3" key="1">
    <citation type="submission" date="2010-12" db="EMBL/GenBank/DDBJ databases">
        <authorList>
            <person name="Muzny D."/>
            <person name="Qin X."/>
            <person name="Buhay C."/>
            <person name="Dugan-Rocha S."/>
            <person name="Ding Y."/>
            <person name="Chen G."/>
            <person name="Hawes A."/>
            <person name="Holder M."/>
            <person name="Jhangiani S."/>
            <person name="Johnson A."/>
            <person name="Khan Z."/>
            <person name="Li Z."/>
            <person name="Liu W."/>
            <person name="Liu X."/>
            <person name="Perez L."/>
            <person name="Shen H."/>
            <person name="Wang Q."/>
            <person name="Watt J."/>
            <person name="Xi L."/>
            <person name="Xin Y."/>
            <person name="Zhou J."/>
            <person name="Deng J."/>
            <person name="Jiang H."/>
            <person name="Liu Y."/>
            <person name="Qu J."/>
            <person name="Song X.-Z."/>
            <person name="Zhang L."/>
            <person name="Villasana D."/>
            <person name="Johnson A."/>
            <person name="Liu J."/>
            <person name="Liyanage D."/>
            <person name="Lorensuhewa L."/>
            <person name="Robinson T."/>
            <person name="Song A."/>
            <person name="Song B.-B."/>
            <person name="Dinh H."/>
            <person name="Thornton R."/>
            <person name="Coyle M."/>
            <person name="Francisco L."/>
            <person name="Jackson L."/>
            <person name="Javaid M."/>
            <person name="Korchina V."/>
            <person name="Kovar C."/>
            <person name="Mata R."/>
            <person name="Mathew T."/>
            <person name="Ngo R."/>
            <person name="Nguyen L."/>
            <person name="Nguyen N."/>
            <person name="Okwuonu G."/>
            <person name="Ongeri F."/>
            <person name="Pham C."/>
            <person name="Simmons D."/>
            <person name="Wilczek-Boney K."/>
            <person name="Hale W."/>
            <person name="Jakkamsetti A."/>
            <person name="Pham P."/>
            <person name="Ruth R."/>
            <person name="San Lucas F."/>
            <person name="Warren J."/>
            <person name="Zhang J."/>
            <person name="Zhao Z."/>
            <person name="Zhou C."/>
            <person name="Zhu D."/>
            <person name="Lee S."/>
            <person name="Bess C."/>
            <person name="Blankenburg K."/>
            <person name="Forbes L."/>
            <person name="Fu Q."/>
            <person name="Gubbala S."/>
            <person name="Hirani K."/>
            <person name="Jayaseelan J.C."/>
            <person name="Lara F."/>
            <person name="Munidasa M."/>
            <person name="Palculict T."/>
            <person name="Patil S."/>
            <person name="Pu L.-L."/>
            <person name="Saada N."/>
            <person name="Tang L."/>
            <person name="Weissenberger G."/>
            <person name="Zhu Y."/>
            <person name="Hemphill L."/>
            <person name="Shang Y."/>
            <person name="Youmans B."/>
            <person name="Ayvaz T."/>
            <person name="Ross M."/>
            <person name="Santibanez J."/>
            <person name="Aqrawi P."/>
            <person name="Gross S."/>
            <person name="Joshi V."/>
            <person name="Fowler G."/>
            <person name="Nazareth L."/>
            <person name="Reid J."/>
            <person name="Worley K."/>
            <person name="Petrosino J."/>
            <person name="Highlander S."/>
            <person name="Gibbs R."/>
        </authorList>
    </citation>
    <scope>NUCLEOTIDE SEQUENCE [LARGE SCALE GENOMIC DNA]</scope>
    <source>
        <strain evidence="2 3">DSM 10105</strain>
    </source>
</reference>
<feature type="transmembrane region" description="Helical" evidence="1">
    <location>
        <begin position="80"/>
        <end position="99"/>
    </location>
</feature>
<keyword evidence="1" id="KW-0812">Transmembrane</keyword>
<dbReference type="Proteomes" id="UP000004946">
    <property type="component" value="Chromosome"/>
</dbReference>
<keyword evidence="1" id="KW-1133">Transmembrane helix</keyword>
<dbReference type="AlphaFoldDB" id="E6K2W0"/>
<feature type="transmembrane region" description="Helical" evidence="1">
    <location>
        <begin position="14"/>
        <end position="39"/>
    </location>
</feature>
<dbReference type="Pfam" id="PF04854">
    <property type="entry name" value="DUF624"/>
    <property type="match status" value="1"/>
</dbReference>
<evidence type="ECO:0000313" key="2">
    <source>
        <dbReference type="EMBL" id="EFT82664.1"/>
    </source>
</evidence>
<organism evidence="2 3">
    <name type="scientific">Parascardovia denticolens DSM 10105 = JCM 12538</name>
    <dbReference type="NCBI Taxonomy" id="864564"/>
    <lineage>
        <taxon>Bacteria</taxon>
        <taxon>Bacillati</taxon>
        <taxon>Actinomycetota</taxon>
        <taxon>Actinomycetes</taxon>
        <taxon>Bifidobacteriales</taxon>
        <taxon>Bifidobacteriaceae</taxon>
        <taxon>Parascardovia</taxon>
    </lineage>
</organism>
<dbReference type="KEGG" id="pdo:PSDT_0322"/>
<name>E6K2W0_PARDN</name>
<dbReference type="InterPro" id="IPR006938">
    <property type="entry name" value="DUF624"/>
</dbReference>
<evidence type="ECO:0008006" key="4">
    <source>
        <dbReference type="Google" id="ProtNLM"/>
    </source>
</evidence>
<feature type="transmembrane region" description="Helical" evidence="1">
    <location>
        <begin position="181"/>
        <end position="201"/>
    </location>
</feature>
<protein>
    <recommendedName>
        <fullName evidence="4">DUF624 domain-containing protein</fullName>
    </recommendedName>
</protein>
<sequence>MKKFALGYERFCRVVLMIFMVHLATIVHTVMGLVLVGFFPSVSASYATYRTWLLDLDQSWTVKRTWTVFHKAWKEDLKSANLFGWPQLIIGLFLAWDYYLANFNSTGTLGIAASGLLLAVNVVYLLFLVLSWAVRSNYDEKPGWIIKMTFNMVLARPVCTLVLVLVIIATLVVWWRWSGFLAAFGIALPLFAVVMVVSYLGRLKGMDAKELKESRDERMAQ</sequence>
<dbReference type="RefSeq" id="WP_006289684.1">
    <property type="nucleotide sequence ID" value="NZ_AP012333.1"/>
</dbReference>
<comment type="caution">
    <text evidence="2">The sequence shown here is derived from an EMBL/GenBank/DDBJ whole genome shotgun (WGS) entry which is preliminary data.</text>
</comment>
<evidence type="ECO:0000256" key="1">
    <source>
        <dbReference type="SAM" id="Phobius"/>
    </source>
</evidence>
<dbReference type="HOGENOM" id="CLU_085717_0_0_11"/>
<gene>
    <name evidence="2" type="ORF">HMPREF0620_1349</name>
</gene>
<accession>E6K2W0</accession>
<keyword evidence="1" id="KW-0472">Membrane</keyword>